<dbReference type="GO" id="GO:0017075">
    <property type="term" value="F:syntaxin-1 binding"/>
    <property type="evidence" value="ECO:0007669"/>
    <property type="project" value="TreeGrafter"/>
</dbReference>
<keyword evidence="6" id="KW-0106">Calcium</keyword>
<dbReference type="GO" id="GO:0061789">
    <property type="term" value="P:dense core granule priming"/>
    <property type="evidence" value="ECO:0007669"/>
    <property type="project" value="TreeGrafter"/>
</dbReference>
<evidence type="ECO:0000259" key="8">
    <source>
        <dbReference type="PROSITE" id="PS51258"/>
    </source>
</evidence>
<dbReference type="GO" id="GO:0042734">
    <property type="term" value="C:presynaptic membrane"/>
    <property type="evidence" value="ECO:0007669"/>
    <property type="project" value="TreeGrafter"/>
</dbReference>
<dbReference type="Ensembl" id="ENSGAGT00000001271.1">
    <property type="protein sequence ID" value="ENSGAGP00000001135.1"/>
    <property type="gene ID" value="ENSGAGG00000000203.1"/>
</dbReference>
<reference evidence="10" key="2">
    <citation type="submission" date="2025-08" db="UniProtKB">
        <authorList>
            <consortium name="Ensembl"/>
        </authorList>
    </citation>
    <scope>IDENTIFICATION</scope>
</reference>
<name>A0A452GHP5_9SAUR</name>
<keyword evidence="3" id="KW-0677">Repeat</keyword>
<dbReference type="Gene3D" id="1.20.58.1100">
    <property type="match status" value="1"/>
</dbReference>
<dbReference type="SMART" id="SM01145">
    <property type="entry name" value="DUF1041"/>
    <property type="match status" value="1"/>
</dbReference>
<dbReference type="PROSITE" id="PS50004">
    <property type="entry name" value="C2"/>
    <property type="match status" value="2"/>
</dbReference>
<dbReference type="Proteomes" id="UP000291020">
    <property type="component" value="Unassembled WGS sequence"/>
</dbReference>
<dbReference type="PROSITE" id="PS51259">
    <property type="entry name" value="MHD2"/>
    <property type="match status" value="1"/>
</dbReference>
<evidence type="ECO:0000313" key="10">
    <source>
        <dbReference type="Ensembl" id="ENSGAGP00000001135.1"/>
    </source>
</evidence>
<dbReference type="FunFam" id="1.10.357.50:FF:000001">
    <property type="entry name" value="Protein unc-13 homolog B"/>
    <property type="match status" value="1"/>
</dbReference>
<organism evidence="10 11">
    <name type="scientific">Gopherus agassizii</name>
    <name type="common">Agassiz's desert tortoise</name>
    <dbReference type="NCBI Taxonomy" id="38772"/>
    <lineage>
        <taxon>Eukaryota</taxon>
        <taxon>Metazoa</taxon>
        <taxon>Chordata</taxon>
        <taxon>Craniata</taxon>
        <taxon>Vertebrata</taxon>
        <taxon>Euteleostomi</taxon>
        <taxon>Archelosauria</taxon>
        <taxon>Testudinata</taxon>
        <taxon>Testudines</taxon>
        <taxon>Cryptodira</taxon>
        <taxon>Durocryptodira</taxon>
        <taxon>Testudinoidea</taxon>
        <taxon>Testudinidae</taxon>
        <taxon>Gopherus</taxon>
    </lineage>
</organism>
<dbReference type="GO" id="GO:0019992">
    <property type="term" value="F:diacylglycerol binding"/>
    <property type="evidence" value="ECO:0007669"/>
    <property type="project" value="InterPro"/>
</dbReference>
<dbReference type="InterPro" id="IPR000008">
    <property type="entry name" value="C2_dom"/>
</dbReference>
<dbReference type="InterPro" id="IPR014772">
    <property type="entry name" value="Munc13_dom-2"/>
</dbReference>
<dbReference type="GO" id="GO:0043195">
    <property type="term" value="C:terminal bouton"/>
    <property type="evidence" value="ECO:0007669"/>
    <property type="project" value="TreeGrafter"/>
</dbReference>
<dbReference type="GO" id="GO:0099525">
    <property type="term" value="P:presynaptic dense core vesicle exocytosis"/>
    <property type="evidence" value="ECO:0007669"/>
    <property type="project" value="TreeGrafter"/>
</dbReference>
<dbReference type="FunFam" id="2.60.40.150:FF:000002">
    <property type="entry name" value="Protein unc-13 homolog B"/>
    <property type="match status" value="1"/>
</dbReference>
<accession>A0A452GHP5</accession>
<keyword evidence="4" id="KW-0863">Zinc-finger</keyword>
<dbReference type="CDD" id="cd08395">
    <property type="entry name" value="C2C_Munc13"/>
    <property type="match status" value="1"/>
</dbReference>
<evidence type="ECO:0000256" key="3">
    <source>
        <dbReference type="ARBA" id="ARBA00022737"/>
    </source>
</evidence>
<evidence type="ECO:0000313" key="11">
    <source>
        <dbReference type="Proteomes" id="UP000291020"/>
    </source>
</evidence>
<dbReference type="GO" id="GO:0030672">
    <property type="term" value="C:synaptic vesicle membrane"/>
    <property type="evidence" value="ECO:0007669"/>
    <property type="project" value="TreeGrafter"/>
</dbReference>
<dbReference type="InterPro" id="IPR010439">
    <property type="entry name" value="MUN_dom"/>
</dbReference>
<evidence type="ECO:0000256" key="4">
    <source>
        <dbReference type="ARBA" id="ARBA00022771"/>
    </source>
</evidence>
<evidence type="ECO:0000256" key="5">
    <source>
        <dbReference type="ARBA" id="ARBA00022833"/>
    </source>
</evidence>
<sequence length="1093" mass="125661">YSELKNKPIHYQTPKTLLCYSSTICSDEAASQQYFHQIERRGLYNGVVRAAEKSSKHGAEDKTQNIIIAMKERMKIRERNRPEVFEVIQEMFQISKEDFVQYTKAAKQCVLDGTSKWSAKITITVVCAQGLQAKDKTGSSDPYVTVQVGKTKRRTKTIFGNLNPVWDEKFYFECHNSTDRIKVRVWDEDDDIKSRVKQHFKKESDDFLGQTIIEVRTLSGEMDVWYNLEKRTDKSAVSGAIRLKINVEIKGEEKVAPYHVQYTYLHENLFHYLTEVKSNGSVKIPEVRGDEAWKVYFDAAAQEIVDEFAMRYGIEYIYQAMTHFSCLSSKYMCSGVPAVMSTLLANINAFYAHTIATTNVSASDRFAATNFGREKFIKLLDQLHNSLRIDLSKYRDNFPASNSERLQDLKSTVDLLTSITFFRMKVLELQSPPRASMVVKDCVRACLDSTYKYIFDNCYELYSQLMDQKQEVPREEQGPTTKNLDFWAQLITLMVTIIDEDKTAYTPVLNQFPQELNMGKVSAEIMWTLFAQDMKYALEEHEKQRLCKSTDYMNLHFKVKWFYNEYVRELPALQDAVPEYSLWFEPFVIQWLDENEDVSMEFLHGALERDKKDGFQQTSDHALFSCSVVDVFTQLNQSFEIIKKLECPNPEALSHLMRRFAKTINKVLLQYAAVISNDFNSYCDKEMLPCILMNNIQQLRVQLEKMFESMGGKELDPDASVVLKELQVKLSNVLDELSIAYGASFQLVVEECVRQMSFELNQMRGNGNISANKNNAAIDAEIVLRPLMDFLDKILSLSAKICEKTVLKRVLKELWKSVLNKIEKQIVLPPLTDQTVSVQDHVTREEARSLTLRQCAIMEVALSTIKQYFHAGGNGLKKNFLEKSPDLQSLRYALSLYTQTTDALIKKFIATQTSQSHSTNNTVGEISVQVDVFTHPGTGEHRVTVKVVAINNLNWQTTAMFRPFVEVCILGPNLSDKKRKHGTKTKSNTWSPKYNETFHILSNEEGLRAYELHLSVKDYCFAREDRIVGMTVIQLQNTAEKGSCASWYPLLKNIFMDDTGLTILRILSQRTNDEVAKEFVRLKSETRSTEETV</sequence>
<dbReference type="AlphaFoldDB" id="A0A452GHP5"/>
<feature type="domain" description="MHD2" evidence="9">
    <location>
        <begin position="781"/>
        <end position="908"/>
    </location>
</feature>
<dbReference type="Pfam" id="PF00168">
    <property type="entry name" value="C2"/>
    <property type="match status" value="2"/>
</dbReference>
<dbReference type="FunFam" id="2.60.40.150:FF:000014">
    <property type="entry name" value="protein unc-13 homolog B"/>
    <property type="match status" value="1"/>
</dbReference>
<protein>
    <submittedName>
        <fullName evidence="10">Uncharacterized protein</fullName>
    </submittedName>
</protein>
<dbReference type="GO" id="GO:0016082">
    <property type="term" value="P:synaptic vesicle priming"/>
    <property type="evidence" value="ECO:0007669"/>
    <property type="project" value="TreeGrafter"/>
</dbReference>
<evidence type="ECO:0000256" key="2">
    <source>
        <dbReference type="ARBA" id="ARBA00022723"/>
    </source>
</evidence>
<dbReference type="Gene3D" id="2.60.40.150">
    <property type="entry name" value="C2 domain"/>
    <property type="match status" value="2"/>
</dbReference>
<dbReference type="PRINTS" id="PR00360">
    <property type="entry name" value="C2DOMAIN"/>
</dbReference>
<dbReference type="SMART" id="SM00239">
    <property type="entry name" value="C2"/>
    <property type="match status" value="2"/>
</dbReference>
<keyword evidence="1" id="KW-0268">Exocytosis</keyword>
<dbReference type="SUPFAM" id="SSF49562">
    <property type="entry name" value="C2 domain (Calcium/lipid-binding domain, CaLB)"/>
    <property type="match status" value="2"/>
</dbReference>
<dbReference type="InterPro" id="IPR037302">
    <property type="entry name" value="Unc-13_C2B"/>
</dbReference>
<dbReference type="InterPro" id="IPR027080">
    <property type="entry name" value="Unc-13"/>
</dbReference>
<feature type="domain" description="C2" evidence="7">
    <location>
        <begin position="102"/>
        <end position="226"/>
    </location>
</feature>
<evidence type="ECO:0000256" key="1">
    <source>
        <dbReference type="ARBA" id="ARBA00022483"/>
    </source>
</evidence>
<feature type="domain" description="MHD1" evidence="8">
    <location>
        <begin position="532"/>
        <end position="675"/>
    </location>
</feature>
<dbReference type="Pfam" id="PF06292">
    <property type="entry name" value="MUN"/>
    <property type="match status" value="1"/>
</dbReference>
<proteinExistence type="predicted"/>
<feature type="domain" description="C2" evidence="7">
    <location>
        <begin position="922"/>
        <end position="1048"/>
    </location>
</feature>
<dbReference type="GO" id="GO:0016081">
    <property type="term" value="P:synaptic vesicle docking"/>
    <property type="evidence" value="ECO:0007669"/>
    <property type="project" value="TreeGrafter"/>
</dbReference>
<dbReference type="InterPro" id="IPR035892">
    <property type="entry name" value="C2_domain_sf"/>
</dbReference>
<keyword evidence="2" id="KW-0479">Metal-binding</keyword>
<evidence type="ECO:0000256" key="6">
    <source>
        <dbReference type="ARBA" id="ARBA00022837"/>
    </source>
</evidence>
<dbReference type="InterPro" id="IPR014770">
    <property type="entry name" value="Munc13_1"/>
</dbReference>
<dbReference type="GO" id="GO:0005516">
    <property type="term" value="F:calmodulin binding"/>
    <property type="evidence" value="ECO:0007669"/>
    <property type="project" value="TreeGrafter"/>
</dbReference>
<keyword evidence="5" id="KW-0862">Zinc</keyword>
<reference evidence="10" key="3">
    <citation type="submission" date="2025-09" db="UniProtKB">
        <authorList>
            <consortium name="Ensembl"/>
        </authorList>
    </citation>
    <scope>IDENTIFICATION</scope>
</reference>
<dbReference type="Gene3D" id="1.10.357.50">
    <property type="match status" value="1"/>
</dbReference>
<dbReference type="CDD" id="cd04027">
    <property type="entry name" value="C2B_Munc13"/>
    <property type="match status" value="1"/>
</dbReference>
<dbReference type="PROSITE" id="PS51258">
    <property type="entry name" value="MHD1"/>
    <property type="match status" value="1"/>
</dbReference>
<dbReference type="GO" id="GO:0005543">
    <property type="term" value="F:phospholipid binding"/>
    <property type="evidence" value="ECO:0007669"/>
    <property type="project" value="InterPro"/>
</dbReference>
<dbReference type="GO" id="GO:0008270">
    <property type="term" value="F:zinc ion binding"/>
    <property type="evidence" value="ECO:0007669"/>
    <property type="project" value="UniProtKB-KW"/>
</dbReference>
<dbReference type="GO" id="GO:0035249">
    <property type="term" value="P:synaptic transmission, glutamatergic"/>
    <property type="evidence" value="ECO:0007669"/>
    <property type="project" value="TreeGrafter"/>
</dbReference>
<dbReference type="PANTHER" id="PTHR10480">
    <property type="entry name" value="PROTEIN UNC-13 HOMOLOG"/>
    <property type="match status" value="1"/>
</dbReference>
<evidence type="ECO:0000259" key="9">
    <source>
        <dbReference type="PROSITE" id="PS51259"/>
    </source>
</evidence>
<dbReference type="GO" id="GO:0098831">
    <property type="term" value="C:presynaptic active zone cytoplasmic component"/>
    <property type="evidence" value="ECO:0007669"/>
    <property type="project" value="TreeGrafter"/>
</dbReference>
<reference evidence="11" key="1">
    <citation type="journal article" date="2017" name="PLoS ONE">
        <title>The Agassiz's desert tortoise genome provides a resource for the conservation of a threatened species.</title>
        <authorList>
            <person name="Tollis M."/>
            <person name="DeNardo D.F."/>
            <person name="Cornelius J.A."/>
            <person name="Dolby G.A."/>
            <person name="Edwards T."/>
            <person name="Henen B.T."/>
            <person name="Karl A.E."/>
            <person name="Murphy R.W."/>
            <person name="Kusumi K."/>
        </authorList>
    </citation>
    <scope>NUCLEOTIDE SEQUENCE [LARGE SCALE GENOMIC DNA]</scope>
</reference>
<evidence type="ECO:0000259" key="7">
    <source>
        <dbReference type="PROSITE" id="PS50004"/>
    </source>
</evidence>
<keyword evidence="11" id="KW-1185">Reference proteome</keyword>
<dbReference type="PANTHER" id="PTHR10480:SF2">
    <property type="entry name" value="PROTEIN UNC-13 HOMOLOG C"/>
    <property type="match status" value="1"/>
</dbReference>
<dbReference type="GO" id="GO:0005509">
    <property type="term" value="F:calcium ion binding"/>
    <property type="evidence" value="ECO:0007669"/>
    <property type="project" value="InterPro"/>
</dbReference>
<dbReference type="GO" id="GO:0031594">
    <property type="term" value="C:neuromuscular junction"/>
    <property type="evidence" value="ECO:0007669"/>
    <property type="project" value="TreeGrafter"/>
</dbReference>